<sequence length="788" mass="89879">MLTAFVVQTTIMSAAFGIINYNPHVIDSLHPEIPSGLLDALVEHIYTDTLTPSLANNTEMLQPKSEEVSMKPSMEFLGDDTQHMSQNETAEEKNPPLMAFRKDTLASINSNSNEKENFTLVRSEKFKPLKQRVGKEVPKQNSNKTLGNNESKISMGGSGEASGKFSRNTLHESWSEKFQGGFGNFGKSSFKYPGMNPLSNVKEKQKKDLVEGLEDMEREILELKILNKAKKFEKEGGNGVTQQSFKGLSQLGQALQILAQLMQSSWYFSKSKSAMTNATDDTSKLKAKNDEPALILQESVNLDEFPNSSKTISRFDVDSSDNGNWFEHLFKSLLFFKENSSNPEKDDSENSVITNKKMEEFQNYLLYHKIPHFVNAFWNQGVSTPNSTNQSSKLTQDHLDYLHSNSSHQPSESIVKRQTELIKKENPERGNKIRTIIVAFSKFEKSNSPPLITSWIVNDTDARWKSTKISLGSNVEDNGHRDSQNLLHTRWLKQQNKTKSSKNITEIPKQDEITCIIPRQNTSTFYCDFPMLVSTRPKSNFGKFFNKKNKRRKMKSCKSTTHLCSCKTTTHLQVCKSTTTVPCTIPNLGNSSSLHDVPSQLLITDIPTTRYEIEHRTNHEQSENKRLYDEQIDNILKDISTNMCLPNMINKLVELVNQSRTNSSQTAHHMVTNESNSEDYVCDHNKMNSNNFTGSATRLKNNESMKQKVKESRSVVRDKNSRLQFLKHDYYDKHSHPSIPQRSLLEDDKNRDLSNLIFLIGIKRAKERGENAKLQKRYFDMAYIRSQV</sequence>
<feature type="region of interest" description="Disordered" evidence="2">
    <location>
        <begin position="130"/>
        <end position="165"/>
    </location>
</feature>
<reference evidence="3" key="1">
    <citation type="submission" date="2021-12" db="EMBL/GenBank/DDBJ databases">
        <authorList>
            <person name="King R."/>
        </authorList>
    </citation>
    <scope>NUCLEOTIDE SEQUENCE</scope>
</reference>
<name>A0A9P0F7I1_BEMTA</name>
<gene>
    <name evidence="3" type="ORF">BEMITA_LOCUS11387</name>
</gene>
<keyword evidence="1" id="KW-0175">Coiled coil</keyword>
<feature type="compositionally biased region" description="Polar residues" evidence="2">
    <location>
        <begin position="139"/>
        <end position="152"/>
    </location>
</feature>
<proteinExistence type="predicted"/>
<evidence type="ECO:0000313" key="4">
    <source>
        <dbReference type="Proteomes" id="UP001152759"/>
    </source>
</evidence>
<organism evidence="3 4">
    <name type="scientific">Bemisia tabaci</name>
    <name type="common">Sweetpotato whitefly</name>
    <name type="synonym">Aleurodes tabaci</name>
    <dbReference type="NCBI Taxonomy" id="7038"/>
    <lineage>
        <taxon>Eukaryota</taxon>
        <taxon>Metazoa</taxon>
        <taxon>Ecdysozoa</taxon>
        <taxon>Arthropoda</taxon>
        <taxon>Hexapoda</taxon>
        <taxon>Insecta</taxon>
        <taxon>Pterygota</taxon>
        <taxon>Neoptera</taxon>
        <taxon>Paraneoptera</taxon>
        <taxon>Hemiptera</taxon>
        <taxon>Sternorrhyncha</taxon>
        <taxon>Aleyrodoidea</taxon>
        <taxon>Aleyrodidae</taxon>
        <taxon>Aleyrodinae</taxon>
        <taxon>Bemisia</taxon>
    </lineage>
</organism>
<protein>
    <submittedName>
        <fullName evidence="3">Uncharacterized protein</fullName>
    </submittedName>
</protein>
<feature type="coiled-coil region" evidence="1">
    <location>
        <begin position="199"/>
        <end position="233"/>
    </location>
</feature>
<dbReference type="Proteomes" id="UP001152759">
    <property type="component" value="Chromosome 7"/>
</dbReference>
<dbReference type="EMBL" id="OU963868">
    <property type="protein sequence ID" value="CAH0392929.1"/>
    <property type="molecule type" value="Genomic_DNA"/>
</dbReference>
<keyword evidence="4" id="KW-1185">Reference proteome</keyword>
<evidence type="ECO:0000256" key="1">
    <source>
        <dbReference type="SAM" id="Coils"/>
    </source>
</evidence>
<evidence type="ECO:0000256" key="2">
    <source>
        <dbReference type="SAM" id="MobiDB-lite"/>
    </source>
</evidence>
<accession>A0A9P0F7I1</accession>
<dbReference type="KEGG" id="btab:109035313"/>
<dbReference type="AlphaFoldDB" id="A0A9P0F7I1"/>
<evidence type="ECO:0000313" key="3">
    <source>
        <dbReference type="EMBL" id="CAH0392929.1"/>
    </source>
</evidence>